<dbReference type="Gene3D" id="3.40.830.10">
    <property type="entry name" value="LigB-like"/>
    <property type="match status" value="1"/>
</dbReference>
<sequence>MRLFSFSIFFAVLVAGVVFFVTRIQYFPPTAITQVQTPLHYSAYSQKDFFEKAFAAATPALLDAATQRIEGIVFNHHLLAPHFIAQALSTVATTSPITIVLISPNHFNVGRGQILTSRYSWSTPYGILESDIKLIDQLVGGGFLTLDEQPFEKEHGIANVVAFIKRSLPQAKVVPIIVKDALSDKKTDEFAASLGSIMPKNFLAAASLDFSHYQTLDVANQHDEVSLSVLKTLDWRGTSGLDIDSRPGLRMFLKLMTQVGATRFHLLQHSNSAIVSGLLSVSSTTSYINGYFSAP</sequence>
<reference evidence="2 3" key="1">
    <citation type="journal article" date="2016" name="Nat. Commun.">
        <title>Thousands of microbial genomes shed light on interconnected biogeochemical processes in an aquifer system.</title>
        <authorList>
            <person name="Anantharaman K."/>
            <person name="Brown C.T."/>
            <person name="Hug L.A."/>
            <person name="Sharon I."/>
            <person name="Castelle C.J."/>
            <person name="Probst A.J."/>
            <person name="Thomas B.C."/>
            <person name="Singh A."/>
            <person name="Wilkins M.J."/>
            <person name="Karaoz U."/>
            <person name="Brodie E.L."/>
            <person name="Williams K.H."/>
            <person name="Hubbard S.S."/>
            <person name="Banfield J.F."/>
        </authorList>
    </citation>
    <scope>NUCLEOTIDE SEQUENCE [LARGE SCALE GENOMIC DNA]</scope>
</reference>
<dbReference type="PANTHER" id="PTHR11060">
    <property type="entry name" value="PROTEIN MEMO1"/>
    <property type="match status" value="1"/>
</dbReference>
<comment type="similarity">
    <text evidence="1">Belongs to the MEMO1 family.</text>
</comment>
<dbReference type="Pfam" id="PF01875">
    <property type="entry name" value="Memo"/>
    <property type="match status" value="1"/>
</dbReference>
<name>A0A1F5PIQ5_9BACT</name>
<dbReference type="InterPro" id="IPR002737">
    <property type="entry name" value="MEMO1_fam"/>
</dbReference>
<evidence type="ECO:0000256" key="1">
    <source>
        <dbReference type="ARBA" id="ARBA00006315"/>
    </source>
</evidence>
<dbReference type="NCBIfam" id="TIGR04336">
    <property type="entry name" value="AmmeMemoSam_B"/>
    <property type="match status" value="1"/>
</dbReference>
<dbReference type="PANTHER" id="PTHR11060:SF0">
    <property type="entry name" value="PROTEIN MEMO1"/>
    <property type="match status" value="1"/>
</dbReference>
<dbReference type="Proteomes" id="UP000178377">
    <property type="component" value="Unassembled WGS sequence"/>
</dbReference>
<dbReference type="STRING" id="1817828.A2722_03565"/>
<proteinExistence type="inferred from homology"/>
<organism evidence="2 3">
    <name type="scientific">Candidatus Doudnabacteria bacterium RIFCSPHIGHO2_01_FULL_50_11</name>
    <dbReference type="NCBI Taxonomy" id="1817828"/>
    <lineage>
        <taxon>Bacteria</taxon>
        <taxon>Candidatus Doudnaibacteriota</taxon>
    </lineage>
</organism>
<gene>
    <name evidence="2" type="ORF">A2722_03565</name>
</gene>
<comment type="caution">
    <text evidence="2">The sequence shown here is derived from an EMBL/GenBank/DDBJ whole genome shotgun (WGS) entry which is preliminary data.</text>
</comment>
<evidence type="ECO:0000313" key="3">
    <source>
        <dbReference type="Proteomes" id="UP000178377"/>
    </source>
</evidence>
<dbReference type="AlphaFoldDB" id="A0A1F5PIQ5"/>
<accession>A0A1F5PIQ5</accession>
<dbReference type="CDD" id="cd07361">
    <property type="entry name" value="MEMO_like"/>
    <property type="match status" value="1"/>
</dbReference>
<evidence type="ECO:0000313" key="2">
    <source>
        <dbReference type="EMBL" id="OGE89739.1"/>
    </source>
</evidence>
<protein>
    <submittedName>
        <fullName evidence="2">AmmeMemoRadiSam system protein B</fullName>
    </submittedName>
</protein>
<dbReference type="EMBL" id="MFEO01000017">
    <property type="protein sequence ID" value="OGE89739.1"/>
    <property type="molecule type" value="Genomic_DNA"/>
</dbReference>